<dbReference type="Proteomes" id="UP000177092">
    <property type="component" value="Unassembled WGS sequence"/>
</dbReference>
<dbReference type="STRING" id="1798384.A3D03_05835"/>
<keyword evidence="1" id="KW-0472">Membrane</keyword>
<keyword evidence="1" id="KW-0812">Transmembrane</keyword>
<evidence type="ECO:0000313" key="2">
    <source>
        <dbReference type="EMBL" id="OGG21140.1"/>
    </source>
</evidence>
<dbReference type="AlphaFoldDB" id="A0A1F6A8Q6"/>
<evidence type="ECO:0008006" key="4">
    <source>
        <dbReference type="Google" id="ProtNLM"/>
    </source>
</evidence>
<comment type="caution">
    <text evidence="2">The sequence shown here is derived from an EMBL/GenBank/DDBJ whole genome shotgun (WGS) entry which is preliminary data.</text>
</comment>
<accession>A0A1F6A8Q6</accession>
<evidence type="ECO:0000256" key="1">
    <source>
        <dbReference type="SAM" id="Phobius"/>
    </source>
</evidence>
<evidence type="ECO:0000313" key="3">
    <source>
        <dbReference type="Proteomes" id="UP000177092"/>
    </source>
</evidence>
<sequence length="131" mass="14810">MNDNSHKSGNFWLGFFLGGLIGAFIIFVLGTKEGKKISRFLEDEEKDVKNKIDDKIHTLKTRSEKYLEEAGDLQKKVKQEVAAGAQKVSQTLVDRLDDSLGQLQEVQKKGVELTEAVRNRFFKKNGKHLSS</sequence>
<gene>
    <name evidence="2" type="ORF">A3D03_05835</name>
</gene>
<keyword evidence="1" id="KW-1133">Transmembrane helix</keyword>
<reference evidence="2 3" key="1">
    <citation type="journal article" date="2016" name="Nat. Commun.">
        <title>Thousands of microbial genomes shed light on interconnected biogeochemical processes in an aquifer system.</title>
        <authorList>
            <person name="Anantharaman K."/>
            <person name="Brown C.T."/>
            <person name="Hug L.A."/>
            <person name="Sharon I."/>
            <person name="Castelle C.J."/>
            <person name="Probst A.J."/>
            <person name="Thomas B.C."/>
            <person name="Singh A."/>
            <person name="Wilkins M.J."/>
            <person name="Karaoz U."/>
            <person name="Brodie E.L."/>
            <person name="Williams K.H."/>
            <person name="Hubbard S.S."/>
            <person name="Banfield J.F."/>
        </authorList>
    </citation>
    <scope>NUCLEOTIDE SEQUENCE [LARGE SCALE GENOMIC DNA]</scope>
</reference>
<protein>
    <recommendedName>
        <fullName evidence="4">Gas vesicle protein</fullName>
    </recommendedName>
</protein>
<feature type="transmembrane region" description="Helical" evidence="1">
    <location>
        <begin position="12"/>
        <end position="30"/>
    </location>
</feature>
<proteinExistence type="predicted"/>
<name>A0A1F6A8Q6_9BACT</name>
<dbReference type="EMBL" id="MFJN01000028">
    <property type="protein sequence ID" value="OGG21140.1"/>
    <property type="molecule type" value="Genomic_DNA"/>
</dbReference>
<organism evidence="2 3">
    <name type="scientific">Candidatus Gottesmanbacteria bacterium RIFCSPHIGHO2_02_FULL_40_13</name>
    <dbReference type="NCBI Taxonomy" id="1798384"/>
    <lineage>
        <taxon>Bacteria</taxon>
        <taxon>Candidatus Gottesmaniibacteriota</taxon>
    </lineage>
</organism>